<dbReference type="InterPro" id="IPR006450">
    <property type="entry name" value="Phage_HK97_gp6-like"/>
</dbReference>
<dbReference type="RefSeq" id="WP_182168322.1">
    <property type="nucleotide sequence ID" value="NZ_JACFXV010000068.1"/>
</dbReference>
<dbReference type="InterPro" id="IPR011738">
    <property type="entry name" value="Phage_CHP"/>
</dbReference>
<sequence length="194" mass="21289">MLRPVRLSAPASTPVSLAEAKSHLRVEFDDDNELINSLVLAAVAHLEGWNGVLGRCLVTQIWRQDFGAWGNGCLRLPFPDVTSVTVKYFDRDNAEQTVPAEQFEILEDARGAFLRFIDAFAGPSLYEDRSDPVQVSFAAGYGDAAAVPQSIKQAMLLLIGHWYENREAVNIGNITSVLPMAVDALLAPHRRVGI</sequence>
<proteinExistence type="predicted"/>
<dbReference type="Proteomes" id="UP000541109">
    <property type="component" value="Unassembled WGS sequence"/>
</dbReference>
<protein>
    <submittedName>
        <fullName evidence="1">Phage head-tail connector protein</fullName>
    </submittedName>
</protein>
<comment type="caution">
    <text evidence="1">The sequence shown here is derived from an EMBL/GenBank/DDBJ whole genome shotgun (WGS) entry which is preliminary data.</text>
</comment>
<dbReference type="NCBIfam" id="TIGR02215">
    <property type="entry name" value="phage_chp_gp8"/>
    <property type="match status" value="1"/>
</dbReference>
<dbReference type="EMBL" id="JACFXV010000068">
    <property type="protein sequence ID" value="MBA5779492.1"/>
    <property type="molecule type" value="Genomic_DNA"/>
</dbReference>
<organism evidence="1 2">
    <name type="scientific">Stappia albiluteola</name>
    <dbReference type="NCBI Taxonomy" id="2758565"/>
    <lineage>
        <taxon>Bacteria</taxon>
        <taxon>Pseudomonadati</taxon>
        <taxon>Pseudomonadota</taxon>
        <taxon>Alphaproteobacteria</taxon>
        <taxon>Hyphomicrobiales</taxon>
        <taxon>Stappiaceae</taxon>
        <taxon>Stappia</taxon>
    </lineage>
</organism>
<gene>
    <name evidence="1" type="ORF">H2509_20370</name>
</gene>
<name>A0A839AKU5_9HYPH</name>
<dbReference type="Gene3D" id="1.10.3230.30">
    <property type="entry name" value="Phage gp6-like head-tail connector protein"/>
    <property type="match status" value="1"/>
</dbReference>
<dbReference type="CDD" id="cd08054">
    <property type="entry name" value="gp6"/>
    <property type="match status" value="1"/>
</dbReference>
<evidence type="ECO:0000313" key="2">
    <source>
        <dbReference type="Proteomes" id="UP000541109"/>
    </source>
</evidence>
<dbReference type="NCBIfam" id="TIGR01560">
    <property type="entry name" value="put_DNA_pack"/>
    <property type="match status" value="2"/>
</dbReference>
<accession>A0A839AKU5</accession>
<dbReference type="Pfam" id="PF05135">
    <property type="entry name" value="Phage_connect_1"/>
    <property type="match status" value="1"/>
</dbReference>
<keyword evidence="2" id="KW-1185">Reference proteome</keyword>
<dbReference type="AlphaFoldDB" id="A0A839AKU5"/>
<evidence type="ECO:0000313" key="1">
    <source>
        <dbReference type="EMBL" id="MBA5779492.1"/>
    </source>
</evidence>
<reference evidence="1 2" key="1">
    <citation type="submission" date="2020-07" db="EMBL/GenBank/DDBJ databases">
        <title>Stappia sp., F7233, whole genome shotgun sequencing project.</title>
        <authorList>
            <person name="Jiang S."/>
            <person name="Liu Z.W."/>
            <person name="Du Z.J."/>
        </authorList>
    </citation>
    <scope>NUCLEOTIDE SEQUENCE [LARGE SCALE GENOMIC DNA]</scope>
    <source>
        <strain evidence="1 2">F7233</strain>
    </source>
</reference>
<dbReference type="InterPro" id="IPR021146">
    <property type="entry name" value="Phage_gp6-like_head-tail"/>
</dbReference>